<evidence type="ECO:0000259" key="4">
    <source>
        <dbReference type="Pfam" id="PF09972"/>
    </source>
</evidence>
<feature type="signal peptide" evidence="3">
    <location>
        <begin position="1"/>
        <end position="29"/>
    </location>
</feature>
<dbReference type="EMBL" id="JAGTUK010000001">
    <property type="protein sequence ID" value="MBS0023054.1"/>
    <property type="molecule type" value="Genomic_DNA"/>
</dbReference>
<feature type="transmembrane region" description="Helical" evidence="2">
    <location>
        <begin position="283"/>
        <end position="303"/>
    </location>
</feature>
<proteinExistence type="predicted"/>
<evidence type="ECO:0000313" key="6">
    <source>
        <dbReference type="EMBL" id="MBS0023054.1"/>
    </source>
</evidence>
<keyword evidence="3" id="KW-0732">Signal</keyword>
<feature type="domain" description="Predicted membrane protein YciQ-like C-terminal" evidence="5">
    <location>
        <begin position="320"/>
        <end position="561"/>
    </location>
</feature>
<evidence type="ECO:0000256" key="2">
    <source>
        <dbReference type="SAM" id="Phobius"/>
    </source>
</evidence>
<keyword evidence="2" id="KW-0812">Transmembrane</keyword>
<sequence>MALSRIVRACPALVLATAASVLPGVSASAAPSPIAPAAHAARLAPAATASVAAGHAATADVDDFSYASWDATYDLSLVDGRARLHVTETLVARFPEFDQNRGIVRGLATSYENARIDTRVLSVTDGEGHDVPYETDEEDGLLLVLTGDDDFVRGLTTYVIEYEMDDVILATAPKNTSTPAVDEFYWNLLPLDSTQPIERFDAEIRVDDALADRLTGSTRCYQGPAGSTTACTLDGPQPADGGASFQVSAAGLPAGDGVTVAIGFESGTVLQPSARTPDPVADVGPLVAAIGAVAVSVASWLAVGTFVRRRRRATGVVIAQYDVPDSLPPLVAAAIIPKAKDVIPAEIVHLAVRGLLRIEEGDNPEQPRLRRLPGVPAPDELDAAALDALFEGADADGIVDLPSASETFAARMSALTAAGTTAAAERGFTDKARSRAAIILQWCAIVIALAGLGVGIWAAASGRLAAIPALVAAAFGVVLVGIAAFYSFSKHTVLTPEGARTLEYLEGVREFIRVAEEDRLRMLQSYRGAERREIDGAEVIHLYERLLPYAMLFGMEDEWGDVLERAYTREQHGASWIGDPTSLALRAPLAAFMSSSQSAATYTAPTTGSSSSGGSFGGGFSGGGGGGGFSGGR</sequence>
<reference evidence="6 7" key="1">
    <citation type="submission" date="2021-04" db="EMBL/GenBank/DDBJ databases">
        <title>Whole genome analysis of root endophytic bacterium Microbacterium paraoxydans ku-mp colonizing RP-bio226 rice variety.</title>
        <authorList>
            <person name="Ulaganathan K."/>
            <person name="Latha B."/>
        </authorList>
    </citation>
    <scope>NUCLEOTIDE SEQUENCE [LARGE SCALE GENOMIC DNA]</scope>
    <source>
        <strain evidence="7">ku-mp</strain>
    </source>
</reference>
<dbReference type="Proteomes" id="UP000678243">
    <property type="component" value="Unassembled WGS sequence"/>
</dbReference>
<feature type="region of interest" description="Disordered" evidence="1">
    <location>
        <begin position="601"/>
        <end position="633"/>
    </location>
</feature>
<dbReference type="RefSeq" id="WP_211541095.1">
    <property type="nucleotide sequence ID" value="NZ_JAGTUK010000001.1"/>
</dbReference>
<evidence type="ECO:0000256" key="1">
    <source>
        <dbReference type="SAM" id="MobiDB-lite"/>
    </source>
</evidence>
<feature type="domain" description="DUF2207" evidence="4">
    <location>
        <begin position="81"/>
        <end position="264"/>
    </location>
</feature>
<organism evidence="6 7">
    <name type="scientific">Microbacterium paraoxydans</name>
    <dbReference type="NCBI Taxonomy" id="199592"/>
    <lineage>
        <taxon>Bacteria</taxon>
        <taxon>Bacillati</taxon>
        <taxon>Actinomycetota</taxon>
        <taxon>Actinomycetes</taxon>
        <taxon>Micrococcales</taxon>
        <taxon>Microbacteriaceae</taxon>
        <taxon>Microbacterium</taxon>
    </lineage>
</organism>
<dbReference type="InterPro" id="IPR048389">
    <property type="entry name" value="YciQ-like_C"/>
</dbReference>
<feature type="transmembrane region" description="Helical" evidence="2">
    <location>
        <begin position="436"/>
        <end position="459"/>
    </location>
</feature>
<keyword evidence="2" id="KW-0472">Membrane</keyword>
<dbReference type="Pfam" id="PF20990">
    <property type="entry name" value="DUF2207_C"/>
    <property type="match status" value="1"/>
</dbReference>
<name>A0ABS5IJC2_9MICO</name>
<gene>
    <name evidence="6" type="ORF">KE274_02915</name>
</gene>
<evidence type="ECO:0000259" key="5">
    <source>
        <dbReference type="Pfam" id="PF20990"/>
    </source>
</evidence>
<dbReference type="Pfam" id="PF09972">
    <property type="entry name" value="DUF2207"/>
    <property type="match status" value="1"/>
</dbReference>
<feature type="compositionally biased region" description="Gly residues" evidence="1">
    <location>
        <begin position="614"/>
        <end position="633"/>
    </location>
</feature>
<evidence type="ECO:0000313" key="7">
    <source>
        <dbReference type="Proteomes" id="UP000678243"/>
    </source>
</evidence>
<feature type="transmembrane region" description="Helical" evidence="2">
    <location>
        <begin position="465"/>
        <end position="486"/>
    </location>
</feature>
<dbReference type="InterPro" id="IPR018702">
    <property type="entry name" value="DUF2207"/>
</dbReference>
<evidence type="ECO:0000256" key="3">
    <source>
        <dbReference type="SAM" id="SignalP"/>
    </source>
</evidence>
<feature type="chain" id="PRO_5045604621" evidence="3">
    <location>
        <begin position="30"/>
        <end position="633"/>
    </location>
</feature>
<accession>A0ABS5IJC2</accession>
<comment type="caution">
    <text evidence="6">The sequence shown here is derived from an EMBL/GenBank/DDBJ whole genome shotgun (WGS) entry which is preliminary data.</text>
</comment>
<keyword evidence="7" id="KW-1185">Reference proteome</keyword>
<keyword evidence="2" id="KW-1133">Transmembrane helix</keyword>
<protein>
    <submittedName>
        <fullName evidence="6">DUF2207 domain-containing protein</fullName>
    </submittedName>
</protein>